<accession>A0ACC0PEP9</accession>
<name>A0ACC0PEP9_RHOML</name>
<organism evidence="1 2">
    <name type="scientific">Rhododendron molle</name>
    <name type="common">Chinese azalea</name>
    <name type="synonym">Azalea mollis</name>
    <dbReference type="NCBI Taxonomy" id="49168"/>
    <lineage>
        <taxon>Eukaryota</taxon>
        <taxon>Viridiplantae</taxon>
        <taxon>Streptophyta</taxon>
        <taxon>Embryophyta</taxon>
        <taxon>Tracheophyta</taxon>
        <taxon>Spermatophyta</taxon>
        <taxon>Magnoliopsida</taxon>
        <taxon>eudicotyledons</taxon>
        <taxon>Gunneridae</taxon>
        <taxon>Pentapetalae</taxon>
        <taxon>asterids</taxon>
        <taxon>Ericales</taxon>
        <taxon>Ericaceae</taxon>
        <taxon>Ericoideae</taxon>
        <taxon>Rhodoreae</taxon>
        <taxon>Rhododendron</taxon>
    </lineage>
</organism>
<keyword evidence="2" id="KW-1185">Reference proteome</keyword>
<dbReference type="EMBL" id="CM046390">
    <property type="protein sequence ID" value="KAI8563616.1"/>
    <property type="molecule type" value="Genomic_DNA"/>
</dbReference>
<comment type="caution">
    <text evidence="1">The sequence shown here is derived from an EMBL/GenBank/DDBJ whole genome shotgun (WGS) entry which is preliminary data.</text>
</comment>
<evidence type="ECO:0000313" key="1">
    <source>
        <dbReference type="EMBL" id="KAI8563616.1"/>
    </source>
</evidence>
<sequence>MACLANSSEALLVLDLSSNNFHGIIPKTFTTGIKMFNLSKNKLHGQVPPSLANCTMLQTLVLGNNHIESTFPVLLGALPDLQVLILWSNKFHGVIENSEIIISKASHR</sequence>
<reference evidence="1" key="1">
    <citation type="submission" date="2022-02" db="EMBL/GenBank/DDBJ databases">
        <title>Plant Genome Project.</title>
        <authorList>
            <person name="Zhang R.-G."/>
        </authorList>
    </citation>
    <scope>NUCLEOTIDE SEQUENCE</scope>
    <source>
        <strain evidence="1">AT1</strain>
    </source>
</reference>
<gene>
    <name evidence="1" type="ORF">RHMOL_Rhmol03G0123300</name>
</gene>
<dbReference type="Proteomes" id="UP001062846">
    <property type="component" value="Chromosome 3"/>
</dbReference>
<proteinExistence type="predicted"/>
<protein>
    <submittedName>
        <fullName evidence="1">Uncharacterized protein</fullName>
    </submittedName>
</protein>
<evidence type="ECO:0000313" key="2">
    <source>
        <dbReference type="Proteomes" id="UP001062846"/>
    </source>
</evidence>